<dbReference type="PANTHER" id="PTHR31793">
    <property type="entry name" value="4-HYDROXYBENZOYL-COA THIOESTERASE FAMILY MEMBER"/>
    <property type="match status" value="1"/>
</dbReference>
<reference evidence="1 2" key="1">
    <citation type="journal article" date="2016" name="J. Biotechnol.">
        <title>First complete genome sequence of a species in the genus Microterricola, an extremophilic cold active enzyme producing bacterial strain ERGS5:02 isolated from Sikkim Himalaya.</title>
        <authorList>
            <person name="Himanshu"/>
            <person name="Swarnkar M.K."/>
            <person name="Singh D."/>
            <person name="Kumar R."/>
        </authorList>
    </citation>
    <scope>NUCLEOTIDE SEQUENCE [LARGE SCALE GENOMIC DNA]</scope>
    <source>
        <strain evidence="1 2">ERGS5:02</strain>
    </source>
</reference>
<dbReference type="EMBL" id="CP014145">
    <property type="protein sequence ID" value="AMB58264.1"/>
    <property type="molecule type" value="Genomic_DNA"/>
</dbReference>
<dbReference type="SUPFAM" id="SSF54637">
    <property type="entry name" value="Thioesterase/thiol ester dehydrase-isomerase"/>
    <property type="match status" value="1"/>
</dbReference>
<dbReference type="InterPro" id="IPR029069">
    <property type="entry name" value="HotDog_dom_sf"/>
</dbReference>
<dbReference type="KEGG" id="mvd:AWU67_04685"/>
<dbReference type="GO" id="GO:0047617">
    <property type="term" value="F:fatty acyl-CoA hydrolase activity"/>
    <property type="evidence" value="ECO:0007669"/>
    <property type="project" value="TreeGrafter"/>
</dbReference>
<gene>
    <name evidence="1" type="ORF">AWU67_04685</name>
</gene>
<dbReference type="AlphaFoldDB" id="A0A109QWR2"/>
<dbReference type="InterPro" id="IPR050563">
    <property type="entry name" value="4-hydroxybenzoyl-CoA_TE"/>
</dbReference>
<name>A0A109QWR2_9MICO</name>
<dbReference type="Gene3D" id="3.10.129.10">
    <property type="entry name" value="Hotdog Thioesterase"/>
    <property type="match status" value="1"/>
</dbReference>
<dbReference type="Proteomes" id="UP000058305">
    <property type="component" value="Chromosome"/>
</dbReference>
<dbReference type="Pfam" id="PF13279">
    <property type="entry name" value="4HBT_2"/>
    <property type="match status" value="1"/>
</dbReference>
<reference evidence="2" key="2">
    <citation type="submission" date="2016-01" db="EMBL/GenBank/DDBJ databases">
        <title>First complete genome sequence of a species in the genus Microterricola, an extremophilic cold active enzyme producing strain ERGS5:02 isolated from Sikkim Himalaya.</title>
        <authorList>
            <person name="Kumar R."/>
            <person name="Singh D."/>
            <person name="Swarnkar M.K."/>
        </authorList>
    </citation>
    <scope>NUCLEOTIDE SEQUENCE [LARGE SCALE GENOMIC DNA]</scope>
    <source>
        <strain evidence="2">ERGS5:02</strain>
    </source>
</reference>
<dbReference type="CDD" id="cd00586">
    <property type="entry name" value="4HBT"/>
    <property type="match status" value="1"/>
</dbReference>
<dbReference type="PANTHER" id="PTHR31793:SF24">
    <property type="entry name" value="LONG-CHAIN ACYL-COA THIOESTERASE FADM"/>
    <property type="match status" value="1"/>
</dbReference>
<evidence type="ECO:0000313" key="1">
    <source>
        <dbReference type="EMBL" id="AMB58264.1"/>
    </source>
</evidence>
<keyword evidence="2" id="KW-1185">Reference proteome</keyword>
<dbReference type="OrthoDB" id="9799036at2"/>
<accession>A0A109QWR2</accession>
<dbReference type="RefSeq" id="WP_067226958.1">
    <property type="nucleotide sequence ID" value="NZ_CP014145.1"/>
</dbReference>
<sequence length="174" mass="19038">MRLHVPIRLRWSDLDAYGHVNNAEMLRLLEEARILAFWADDAAPDDAAPDDAAPDAGHVTGAVGASTAVLDGRPGASTLTLIGRQEIEYLAPVPYLRAPLDIQLWLGRMGGASLEVCYEVWSPESAAEPTLYARAATTIVLVDSVSGSPRRISEIERAAWTPYLDEPVRFSKRR</sequence>
<organism evidence="1 2">
    <name type="scientific">Microterricola viridarii</name>
    <dbReference type="NCBI Taxonomy" id="412690"/>
    <lineage>
        <taxon>Bacteria</taxon>
        <taxon>Bacillati</taxon>
        <taxon>Actinomycetota</taxon>
        <taxon>Actinomycetes</taxon>
        <taxon>Micrococcales</taxon>
        <taxon>Microbacteriaceae</taxon>
        <taxon>Microterricola</taxon>
    </lineage>
</organism>
<evidence type="ECO:0000313" key="2">
    <source>
        <dbReference type="Proteomes" id="UP000058305"/>
    </source>
</evidence>
<protein>
    <submittedName>
        <fullName evidence="1">4-hydroxybenzoyl-CoA thioesterase</fullName>
    </submittedName>
</protein>
<proteinExistence type="predicted"/>